<proteinExistence type="predicted"/>
<evidence type="ECO:0000259" key="1">
    <source>
        <dbReference type="Pfam" id="PF13173"/>
    </source>
</evidence>
<protein>
    <submittedName>
        <fullName evidence="3">ATPase, AAA+ superfamily</fullName>
    </submittedName>
</protein>
<dbReference type="Pfam" id="PF13635">
    <property type="entry name" value="DUF4143"/>
    <property type="match status" value="1"/>
</dbReference>
<dbReference type="AlphaFoldDB" id="E6Q5Z9"/>
<dbReference type="PANTHER" id="PTHR43566">
    <property type="entry name" value="CONSERVED PROTEIN"/>
    <property type="match status" value="1"/>
</dbReference>
<evidence type="ECO:0000259" key="2">
    <source>
        <dbReference type="Pfam" id="PF13635"/>
    </source>
</evidence>
<evidence type="ECO:0000313" key="3">
    <source>
        <dbReference type="EMBL" id="CBI02620.1"/>
    </source>
</evidence>
<organism evidence="3">
    <name type="scientific">mine drainage metagenome</name>
    <dbReference type="NCBI Taxonomy" id="410659"/>
    <lineage>
        <taxon>unclassified sequences</taxon>
        <taxon>metagenomes</taxon>
        <taxon>ecological metagenomes</taxon>
    </lineage>
</organism>
<dbReference type="EMBL" id="CABO01000039">
    <property type="protein sequence ID" value="CBI02620.1"/>
    <property type="molecule type" value="Genomic_DNA"/>
</dbReference>
<comment type="caution">
    <text evidence="3">The sequence shown here is derived from an EMBL/GenBank/DDBJ whole genome shotgun (WGS) entry which is preliminary data.</text>
</comment>
<dbReference type="InterPro" id="IPR027417">
    <property type="entry name" value="P-loop_NTPase"/>
</dbReference>
<feature type="domain" description="DUF4143" evidence="2">
    <location>
        <begin position="203"/>
        <end position="362"/>
    </location>
</feature>
<name>E6Q5Z9_9ZZZZ</name>
<dbReference type="PANTHER" id="PTHR43566:SF2">
    <property type="entry name" value="DUF4143 DOMAIN-CONTAINING PROTEIN"/>
    <property type="match status" value="1"/>
</dbReference>
<gene>
    <name evidence="3" type="ORF">CARN4_2468</name>
</gene>
<feature type="domain" description="AAA" evidence="1">
    <location>
        <begin position="24"/>
        <end position="141"/>
    </location>
</feature>
<reference evidence="3" key="1">
    <citation type="submission" date="2009-10" db="EMBL/GenBank/DDBJ databases">
        <title>Diversity of trophic interactions inside an arsenic-rich microbial ecosystem.</title>
        <authorList>
            <person name="Bertin P.N."/>
            <person name="Heinrich-Salmeron A."/>
            <person name="Pelletier E."/>
            <person name="Goulhen-Chollet F."/>
            <person name="Arsene-Ploetze F."/>
            <person name="Gallien S."/>
            <person name="Calteau A."/>
            <person name="Vallenet D."/>
            <person name="Casiot C."/>
            <person name="Chane-Woon-Ming B."/>
            <person name="Giloteaux L."/>
            <person name="Barakat M."/>
            <person name="Bonnefoy V."/>
            <person name="Bruneel O."/>
            <person name="Chandler M."/>
            <person name="Cleiss J."/>
            <person name="Duran R."/>
            <person name="Elbaz-Poulichet F."/>
            <person name="Fonknechten N."/>
            <person name="Lauga B."/>
            <person name="Mornico D."/>
            <person name="Ortet P."/>
            <person name="Schaeffer C."/>
            <person name="Siguier P."/>
            <person name="Alexander Thil Smith A."/>
            <person name="Van Dorsselaer A."/>
            <person name="Weissenbach J."/>
            <person name="Medigue C."/>
            <person name="Le Paslier D."/>
        </authorList>
    </citation>
    <scope>NUCLEOTIDE SEQUENCE</scope>
</reference>
<dbReference type="Pfam" id="PF13173">
    <property type="entry name" value="AAA_14"/>
    <property type="match status" value="1"/>
</dbReference>
<dbReference type="SUPFAM" id="SSF52540">
    <property type="entry name" value="P-loop containing nucleoside triphosphate hydrolases"/>
    <property type="match status" value="1"/>
</dbReference>
<accession>E6Q5Z9</accession>
<dbReference type="InterPro" id="IPR041682">
    <property type="entry name" value="AAA_14"/>
</dbReference>
<dbReference type="InterPro" id="IPR025420">
    <property type="entry name" value="DUF4143"/>
</dbReference>
<sequence length="414" mass="45419">MVAEFRTFRRRFLEPRIAAALADTRIVTIVGARQVGKSTLARHLAKSGSPYLTFDNLATLAAAKEDPHSFIRSLPRGTVIDEVQHLPEILTAIKSEVDENPVPGRFLLTGSANFLTIPTLSESLAGRMELFTLLPLAQNEMNGSGRNFVDELFSPAPNFQTRNETLASIFERVTTGGYPEVLARSDPARRSAWFESYVATILQRDIRELGAISDLVGAQRLLRLCAARSASLVNETALASEVGLTRKTTANYLDYLEQLFLLWRLPAFSRERGRRVSKAPKLLPVDTGLAAHLFGADSGALYNNRSIAGGLLETFVANELRAQSSWATTRTSLFHYREYDGLEIDLVLERPNGALAAIEVKATASPGQGDFKGMRRFRDSVGSSFARGVLLYGGETTLSFGPNLHAVPMTSLWA</sequence>